<evidence type="ECO:0000313" key="1">
    <source>
        <dbReference type="EMBL" id="QHU20664.1"/>
    </source>
</evidence>
<sequence>MSVLTTFRVIDKEATEIAFERALAAGAFSQPYHILTANLKDSLSDMDNVDLLSFSYPLEETIELVARNHMMISIGTSICLINERIPFGLLGAIRHTVGIQRMGTPKMWQLVDVYWLEEERCPFRFQMSL</sequence>
<dbReference type="AlphaFoldDB" id="A0A6C0KVY8"/>
<protein>
    <submittedName>
        <fullName evidence="1">Uncharacterized protein</fullName>
    </submittedName>
</protein>
<proteinExistence type="predicted"/>
<organism evidence="1">
    <name type="scientific">viral metagenome</name>
    <dbReference type="NCBI Taxonomy" id="1070528"/>
    <lineage>
        <taxon>unclassified sequences</taxon>
        <taxon>metagenomes</taxon>
        <taxon>organismal metagenomes</taxon>
    </lineage>
</organism>
<name>A0A6C0KVY8_9ZZZZ</name>
<dbReference type="EMBL" id="MN740970">
    <property type="protein sequence ID" value="QHU20664.1"/>
    <property type="molecule type" value="Genomic_DNA"/>
</dbReference>
<reference evidence="1" key="1">
    <citation type="journal article" date="2020" name="Nature">
        <title>Giant virus diversity and host interactions through global metagenomics.</title>
        <authorList>
            <person name="Schulz F."/>
            <person name="Roux S."/>
            <person name="Paez-Espino D."/>
            <person name="Jungbluth S."/>
            <person name="Walsh D.A."/>
            <person name="Denef V.J."/>
            <person name="McMahon K.D."/>
            <person name="Konstantinidis K.T."/>
            <person name="Eloe-Fadrosh E.A."/>
            <person name="Kyrpides N.C."/>
            <person name="Woyke T."/>
        </authorList>
    </citation>
    <scope>NUCLEOTIDE SEQUENCE</scope>
    <source>
        <strain evidence="1">GVMAG-S-3300013093-109</strain>
    </source>
</reference>
<accession>A0A6C0KVY8</accession>